<dbReference type="PANTHER" id="PTHR21047">
    <property type="entry name" value="DTDP-6-DEOXY-D-GLUCOSE-3,5 EPIMERASE"/>
    <property type="match status" value="1"/>
</dbReference>
<evidence type="ECO:0000256" key="6">
    <source>
        <dbReference type="PIRSR" id="PIRSR600888-3"/>
    </source>
</evidence>
<dbReference type="EC" id="5.1.3.13" evidence="3 7"/>
<comment type="function">
    <text evidence="2 7">Catalyzes the epimerization of the C3' and C5'positions of dTDP-6-deoxy-D-xylo-4-hexulose, forming dTDP-6-deoxy-L-lyxo-4-hexulose.</text>
</comment>
<sequence>MSDEKRRSDQAKDYPNLASPIQLLAIADVWIFTPRRFEDERGWFSETFNAETLRSALGGAVFVQDNQSLSHVRGTLRGLHFQHPPRAQDKLVRVLRGSILDVAVDIRRTSPTFGQWVSAVLSAQNGAQLFVPKGFAHGFVTLEPDTEVLYKVSDYYSREHEEGIVWDDPSIAIDWTLEPREISMSERDRAFPSFGALGAHF</sequence>
<dbReference type="RefSeq" id="WP_228445735.1">
    <property type="nucleotide sequence ID" value="NZ_CP047045.1"/>
</dbReference>
<dbReference type="GO" id="GO:0005829">
    <property type="term" value="C:cytosol"/>
    <property type="evidence" value="ECO:0007669"/>
    <property type="project" value="TreeGrafter"/>
</dbReference>
<reference evidence="9" key="1">
    <citation type="submission" date="2019-12" db="EMBL/GenBank/DDBJ databases">
        <title>Complete genome of Terracaulis silvestris 0127_4.</title>
        <authorList>
            <person name="Vieira S."/>
            <person name="Riedel T."/>
            <person name="Sproer C."/>
            <person name="Pascual J."/>
            <person name="Boedeker C."/>
            <person name="Overmann J."/>
        </authorList>
    </citation>
    <scope>NUCLEOTIDE SEQUENCE [LARGE SCALE GENOMIC DNA]</scope>
    <source>
        <strain evidence="9">0127_4</strain>
    </source>
</reference>
<dbReference type="InterPro" id="IPR011051">
    <property type="entry name" value="RmlC_Cupin_sf"/>
</dbReference>
<dbReference type="Gene3D" id="2.60.120.10">
    <property type="entry name" value="Jelly Rolls"/>
    <property type="match status" value="1"/>
</dbReference>
<evidence type="ECO:0000313" key="9">
    <source>
        <dbReference type="Proteomes" id="UP000431269"/>
    </source>
</evidence>
<feature type="active site" description="Proton acceptor" evidence="5">
    <location>
        <position position="80"/>
    </location>
</feature>
<comment type="pathway">
    <text evidence="7">Carbohydrate biosynthesis; dTDP-L-rhamnose biosynthesis.</text>
</comment>
<dbReference type="GO" id="GO:0000271">
    <property type="term" value="P:polysaccharide biosynthetic process"/>
    <property type="evidence" value="ECO:0007669"/>
    <property type="project" value="TreeGrafter"/>
</dbReference>
<dbReference type="NCBIfam" id="TIGR01221">
    <property type="entry name" value="rmlC"/>
    <property type="match status" value="1"/>
</dbReference>
<evidence type="ECO:0000256" key="1">
    <source>
        <dbReference type="ARBA" id="ARBA00001298"/>
    </source>
</evidence>
<dbReference type="Proteomes" id="UP000431269">
    <property type="component" value="Chromosome"/>
</dbReference>
<dbReference type="EMBL" id="CP047045">
    <property type="protein sequence ID" value="QGZ96563.1"/>
    <property type="molecule type" value="Genomic_DNA"/>
</dbReference>
<evidence type="ECO:0000256" key="3">
    <source>
        <dbReference type="ARBA" id="ARBA00012098"/>
    </source>
</evidence>
<dbReference type="GO" id="GO:0019305">
    <property type="term" value="P:dTDP-rhamnose biosynthetic process"/>
    <property type="evidence" value="ECO:0007669"/>
    <property type="project" value="UniProtKB-UniRule"/>
</dbReference>
<organism evidence="8 9">
    <name type="scientific">Terricaulis silvestris</name>
    <dbReference type="NCBI Taxonomy" id="2686094"/>
    <lineage>
        <taxon>Bacteria</taxon>
        <taxon>Pseudomonadati</taxon>
        <taxon>Pseudomonadota</taxon>
        <taxon>Alphaproteobacteria</taxon>
        <taxon>Caulobacterales</taxon>
        <taxon>Caulobacteraceae</taxon>
        <taxon>Terricaulis</taxon>
    </lineage>
</organism>
<dbReference type="GO" id="GO:0008830">
    <property type="term" value="F:dTDP-4-dehydrorhamnose 3,5-epimerase activity"/>
    <property type="evidence" value="ECO:0007669"/>
    <property type="project" value="UniProtKB-UniRule"/>
</dbReference>
<dbReference type="PANTHER" id="PTHR21047:SF2">
    <property type="entry name" value="THYMIDINE DIPHOSPHO-4-KETO-RHAMNOSE 3,5-EPIMERASE"/>
    <property type="match status" value="1"/>
</dbReference>
<evidence type="ECO:0000256" key="5">
    <source>
        <dbReference type="PIRSR" id="PIRSR600888-1"/>
    </source>
</evidence>
<comment type="subunit">
    <text evidence="7">Homodimer.</text>
</comment>
<dbReference type="KEGG" id="tsv:DSM104635_03423"/>
<dbReference type="InterPro" id="IPR014710">
    <property type="entry name" value="RmlC-like_jellyroll"/>
</dbReference>
<dbReference type="Pfam" id="PF00908">
    <property type="entry name" value="dTDP_sugar_isom"/>
    <property type="match status" value="1"/>
</dbReference>
<evidence type="ECO:0000313" key="8">
    <source>
        <dbReference type="EMBL" id="QGZ96563.1"/>
    </source>
</evidence>
<dbReference type="InterPro" id="IPR000888">
    <property type="entry name" value="RmlC-like"/>
</dbReference>
<evidence type="ECO:0000256" key="2">
    <source>
        <dbReference type="ARBA" id="ARBA00001997"/>
    </source>
</evidence>
<feature type="active site" description="Proton donor" evidence="5">
    <location>
        <position position="150"/>
    </location>
</feature>
<comment type="similarity">
    <text evidence="7">Belongs to the dTDP-4-dehydrorhamnose 3,5-epimerase family.</text>
</comment>
<dbReference type="CDD" id="cd00438">
    <property type="entry name" value="cupin_RmlC"/>
    <property type="match status" value="1"/>
</dbReference>
<proteinExistence type="inferred from homology"/>
<dbReference type="AlphaFoldDB" id="A0A6I6MZL6"/>
<evidence type="ECO:0000256" key="7">
    <source>
        <dbReference type="RuleBase" id="RU364069"/>
    </source>
</evidence>
<accession>A0A6I6MZL6</accession>
<name>A0A6I6MZL6_9CAUL</name>
<feature type="site" description="Participates in a stacking interaction with the thymidine ring of dTDP-4-oxo-6-deoxyglucose" evidence="6">
    <location>
        <position position="156"/>
    </location>
</feature>
<protein>
    <recommendedName>
        <fullName evidence="4 7">dTDP-4-dehydrorhamnose 3,5-epimerase</fullName>
        <ecNumber evidence="3 7">5.1.3.13</ecNumber>
    </recommendedName>
    <alternativeName>
        <fullName evidence="7">Thymidine diphospho-4-keto-rhamnose 3,5-epimerase</fullName>
    </alternativeName>
</protein>
<keyword evidence="7 8" id="KW-0413">Isomerase</keyword>
<comment type="catalytic activity">
    <reaction evidence="1 7">
        <text>dTDP-4-dehydro-6-deoxy-alpha-D-glucose = dTDP-4-dehydro-beta-L-rhamnose</text>
        <dbReference type="Rhea" id="RHEA:16969"/>
        <dbReference type="ChEBI" id="CHEBI:57649"/>
        <dbReference type="ChEBI" id="CHEBI:62830"/>
        <dbReference type="EC" id="5.1.3.13"/>
    </reaction>
</comment>
<gene>
    <name evidence="8" type="primary">rmlC</name>
    <name evidence="8" type="ORF">DSM104635_03423</name>
</gene>
<dbReference type="SUPFAM" id="SSF51182">
    <property type="entry name" value="RmlC-like cupins"/>
    <property type="match status" value="1"/>
</dbReference>
<evidence type="ECO:0000256" key="4">
    <source>
        <dbReference type="ARBA" id="ARBA00019595"/>
    </source>
</evidence>
<keyword evidence="9" id="KW-1185">Reference proteome</keyword>
<dbReference type="UniPathway" id="UPA00124"/>